<dbReference type="Proteomes" id="UP000290289">
    <property type="component" value="Chromosome 10"/>
</dbReference>
<dbReference type="GO" id="GO:0015935">
    <property type="term" value="C:small ribosomal subunit"/>
    <property type="evidence" value="ECO:0007669"/>
    <property type="project" value="InterPro"/>
</dbReference>
<dbReference type="SUPFAM" id="SSF50249">
    <property type="entry name" value="Nucleic acid-binding proteins"/>
    <property type="match status" value="1"/>
</dbReference>
<dbReference type="STRING" id="3750.A0A498IYT9"/>
<feature type="compositionally biased region" description="Polar residues" evidence="6">
    <location>
        <begin position="1"/>
        <end position="14"/>
    </location>
</feature>
<dbReference type="PRINTS" id="PR01034">
    <property type="entry name" value="RIBOSOMALS12"/>
</dbReference>
<organism evidence="7 8">
    <name type="scientific">Malus domestica</name>
    <name type="common">Apple</name>
    <name type="synonym">Pyrus malus</name>
    <dbReference type="NCBI Taxonomy" id="3750"/>
    <lineage>
        <taxon>Eukaryota</taxon>
        <taxon>Viridiplantae</taxon>
        <taxon>Streptophyta</taxon>
        <taxon>Embryophyta</taxon>
        <taxon>Tracheophyta</taxon>
        <taxon>Spermatophyta</taxon>
        <taxon>Magnoliopsida</taxon>
        <taxon>eudicotyledons</taxon>
        <taxon>Gunneridae</taxon>
        <taxon>Pentapetalae</taxon>
        <taxon>rosids</taxon>
        <taxon>fabids</taxon>
        <taxon>Rosales</taxon>
        <taxon>Rosaceae</taxon>
        <taxon>Amygdaloideae</taxon>
        <taxon>Maleae</taxon>
        <taxon>Malus</taxon>
    </lineage>
</organism>
<evidence type="ECO:0000256" key="6">
    <source>
        <dbReference type="SAM" id="MobiDB-lite"/>
    </source>
</evidence>
<protein>
    <submittedName>
        <fullName evidence="7">Uncharacterized protein</fullName>
    </submittedName>
</protein>
<reference evidence="7 8" key="1">
    <citation type="submission" date="2018-10" db="EMBL/GenBank/DDBJ databases">
        <title>A high-quality apple genome assembly.</title>
        <authorList>
            <person name="Hu J."/>
        </authorList>
    </citation>
    <scope>NUCLEOTIDE SEQUENCE [LARGE SCALE GENOMIC DNA]</scope>
    <source>
        <strain evidence="8">cv. HFTH1</strain>
        <tissue evidence="7">Young leaf</tissue>
    </source>
</reference>
<dbReference type="Pfam" id="PF00164">
    <property type="entry name" value="Ribosom_S12_S23"/>
    <property type="match status" value="1"/>
</dbReference>
<evidence type="ECO:0000256" key="4">
    <source>
        <dbReference type="ARBA" id="ARBA00023274"/>
    </source>
</evidence>
<accession>A0A498IYT9</accession>
<evidence type="ECO:0000313" key="7">
    <source>
        <dbReference type="EMBL" id="RXH87537.1"/>
    </source>
</evidence>
<dbReference type="GO" id="GO:0006412">
    <property type="term" value="P:translation"/>
    <property type="evidence" value="ECO:0007669"/>
    <property type="project" value="InterPro"/>
</dbReference>
<name>A0A498IYT9_MALDO</name>
<dbReference type="InterPro" id="IPR012340">
    <property type="entry name" value="NA-bd_OB-fold"/>
</dbReference>
<evidence type="ECO:0000256" key="1">
    <source>
        <dbReference type="ARBA" id="ARBA00005657"/>
    </source>
</evidence>
<dbReference type="InterPro" id="IPR006032">
    <property type="entry name" value="Ribosomal_uS12"/>
</dbReference>
<evidence type="ECO:0000313" key="8">
    <source>
        <dbReference type="Proteomes" id="UP000290289"/>
    </source>
</evidence>
<evidence type="ECO:0000256" key="5">
    <source>
        <dbReference type="ARBA" id="ARBA00024830"/>
    </source>
</evidence>
<evidence type="ECO:0000256" key="3">
    <source>
        <dbReference type="ARBA" id="ARBA00022980"/>
    </source>
</evidence>
<keyword evidence="4" id="KW-0687">Ribonucleoprotein</keyword>
<evidence type="ECO:0000256" key="2">
    <source>
        <dbReference type="ARBA" id="ARBA00011458"/>
    </source>
</evidence>
<feature type="compositionally biased region" description="Polar residues" evidence="6">
    <location>
        <begin position="22"/>
        <end position="40"/>
    </location>
</feature>
<proteinExistence type="inferred from homology"/>
<gene>
    <name evidence="7" type="ORF">DVH24_034437</name>
</gene>
<dbReference type="Gene3D" id="2.40.50.140">
    <property type="entry name" value="Nucleic acid-binding proteins"/>
    <property type="match status" value="1"/>
</dbReference>
<keyword evidence="3" id="KW-0689">Ribosomal protein</keyword>
<dbReference type="InterPro" id="IPR005679">
    <property type="entry name" value="Ribosomal_uS12_bac"/>
</dbReference>
<feature type="region of interest" description="Disordered" evidence="6">
    <location>
        <begin position="1"/>
        <end position="52"/>
    </location>
</feature>
<sequence>MGSRAKASQQSTKSKIQKRAQLANQICTSEGEDNSNNIQRPPQRWAKQPEIEGSYREINHQQQLPGRIASKLVDGPKLQIQKYMGVKDCWKQVGRVRKGWKKIMEMDGGKRKKRTIEAEEAGKTETEKRKGSKEQGPPTLAIARAGGEENLTAGAGRENLSHEGESNRFRYKIFEIITYILGIGHNLQEHYVVLVRGGRVKNLPSVRYSIVRETLNVVGVNDRQQGHSSAL</sequence>
<comment type="subunit">
    <text evidence="2">Part of the 30S ribosomal subunit.</text>
</comment>
<comment type="function">
    <text evidence="5">With S4 and S5 plays an important role in translational accuracy. Located at the interface of the 30S and 50S subunits.</text>
</comment>
<dbReference type="AlphaFoldDB" id="A0A498IYT9"/>
<dbReference type="PANTHER" id="PTHR11652">
    <property type="entry name" value="30S RIBOSOMAL PROTEIN S12 FAMILY MEMBER"/>
    <property type="match status" value="1"/>
</dbReference>
<dbReference type="GO" id="GO:0003735">
    <property type="term" value="F:structural constituent of ribosome"/>
    <property type="evidence" value="ECO:0007669"/>
    <property type="project" value="InterPro"/>
</dbReference>
<comment type="caution">
    <text evidence="7">The sequence shown here is derived from an EMBL/GenBank/DDBJ whole genome shotgun (WGS) entry which is preliminary data.</text>
</comment>
<dbReference type="EMBL" id="RDQH01000336">
    <property type="protein sequence ID" value="RXH87537.1"/>
    <property type="molecule type" value="Genomic_DNA"/>
</dbReference>
<feature type="region of interest" description="Disordered" evidence="6">
    <location>
        <begin position="111"/>
        <end position="162"/>
    </location>
</feature>
<keyword evidence="8" id="KW-1185">Reference proteome</keyword>
<feature type="compositionally biased region" description="Basic and acidic residues" evidence="6">
    <location>
        <begin position="111"/>
        <end position="133"/>
    </location>
</feature>
<comment type="similarity">
    <text evidence="1">Belongs to the universal ribosomal protein uS12 family.</text>
</comment>